<dbReference type="Proteomes" id="UP000271162">
    <property type="component" value="Unassembled WGS sequence"/>
</dbReference>
<name>A0A3P7A3L4_NIPBR</name>
<evidence type="ECO:0000313" key="2">
    <source>
        <dbReference type="Proteomes" id="UP000271162"/>
    </source>
</evidence>
<reference evidence="1 2" key="1">
    <citation type="submission" date="2018-11" db="EMBL/GenBank/DDBJ databases">
        <authorList>
            <consortium name="Pathogen Informatics"/>
        </authorList>
    </citation>
    <scope>NUCLEOTIDE SEQUENCE [LARGE SCALE GENOMIC DNA]</scope>
</reference>
<accession>A0A3P7A3L4</accession>
<dbReference type="AlphaFoldDB" id="A0A3P7A3L4"/>
<feature type="non-terminal residue" evidence="1">
    <location>
        <position position="74"/>
    </location>
</feature>
<dbReference type="EMBL" id="UYSL01011291">
    <property type="protein sequence ID" value="VDL68689.1"/>
    <property type="molecule type" value="Genomic_DNA"/>
</dbReference>
<evidence type="ECO:0000313" key="1">
    <source>
        <dbReference type="EMBL" id="VDL68689.1"/>
    </source>
</evidence>
<gene>
    <name evidence="1" type="ORF">NBR_LOCUS5100</name>
</gene>
<keyword evidence="2" id="KW-1185">Reference proteome</keyword>
<proteinExistence type="predicted"/>
<sequence>MPFQNTNTTIDELNELEKDLKQTELVDSKKRLKKLGLNEDLLDAFKAVGLLYKEICRDHERVLWFRDTADAKKI</sequence>
<protein>
    <submittedName>
        <fullName evidence="1">Uncharacterized protein</fullName>
    </submittedName>
</protein>
<organism evidence="1 2">
    <name type="scientific">Nippostrongylus brasiliensis</name>
    <name type="common">Rat hookworm</name>
    <dbReference type="NCBI Taxonomy" id="27835"/>
    <lineage>
        <taxon>Eukaryota</taxon>
        <taxon>Metazoa</taxon>
        <taxon>Ecdysozoa</taxon>
        <taxon>Nematoda</taxon>
        <taxon>Chromadorea</taxon>
        <taxon>Rhabditida</taxon>
        <taxon>Rhabditina</taxon>
        <taxon>Rhabditomorpha</taxon>
        <taxon>Strongyloidea</taxon>
        <taxon>Heligmosomidae</taxon>
        <taxon>Nippostrongylus</taxon>
    </lineage>
</organism>